<dbReference type="InterPro" id="IPR012337">
    <property type="entry name" value="RNaseH-like_sf"/>
</dbReference>
<dbReference type="Gene3D" id="3.30.420.10">
    <property type="entry name" value="Ribonuclease H-like superfamily/Ribonuclease H"/>
    <property type="match status" value="1"/>
</dbReference>
<dbReference type="InterPro" id="IPR036397">
    <property type="entry name" value="RNaseH_sf"/>
</dbReference>
<sequence length="227" mass="25226">MSKAQAERAAQLLGVHWTTVYRLRKRFLADPVASSVAPRAAGPAAGSHRLGPEVEAVIAATFTKWLPRQRELGAALNDLTMEIRRVCRKEGLAPPSRHTVARRWALHKEVQAMQLANDPSALIPPGHLVSNIPLEWVQIDHTQADVFVVDERLRKPIGRPWLSVAIDVATRCVVAIYVTMERPNAATVALLLTRVVLPKTQWLKSIGVDLDWPMQGILQRGYPPNGW</sequence>
<dbReference type="SUPFAM" id="SSF53098">
    <property type="entry name" value="Ribonuclease H-like"/>
    <property type="match status" value="1"/>
</dbReference>
<dbReference type="EMBL" id="CP157678">
    <property type="protein sequence ID" value="XBP73054.1"/>
    <property type="molecule type" value="Genomic_DNA"/>
</dbReference>
<proteinExistence type="predicted"/>
<dbReference type="GO" id="GO:0003676">
    <property type="term" value="F:nucleic acid binding"/>
    <property type="evidence" value="ECO:0007669"/>
    <property type="project" value="InterPro"/>
</dbReference>
<evidence type="ECO:0000313" key="1">
    <source>
        <dbReference type="EMBL" id="XBP73054.1"/>
    </source>
</evidence>
<accession>A0AAU7LZM3</accession>
<dbReference type="AlphaFoldDB" id="A0AAU7LZM3"/>
<keyword evidence="1" id="KW-0614">Plasmid</keyword>
<name>A0AAU7LZM3_9BURK</name>
<organism evidence="1">
    <name type="scientific">Polaromonas hydrogenivorans</name>
    <dbReference type="NCBI Taxonomy" id="335476"/>
    <lineage>
        <taxon>Bacteria</taxon>
        <taxon>Pseudomonadati</taxon>
        <taxon>Pseudomonadota</taxon>
        <taxon>Betaproteobacteria</taxon>
        <taxon>Burkholderiales</taxon>
        <taxon>Comamonadaceae</taxon>
        <taxon>Polaromonas</taxon>
    </lineage>
</organism>
<reference evidence="1" key="1">
    <citation type="submission" date="2024-05" db="EMBL/GenBank/DDBJ databases">
        <authorList>
            <person name="Bunk B."/>
            <person name="Swiderski J."/>
            <person name="Sproer C."/>
            <person name="Thiel V."/>
        </authorList>
    </citation>
    <scope>NUCLEOTIDE SEQUENCE</scope>
    <source>
        <strain evidence="1">DSM 17735</strain>
        <plasmid evidence="1">p3</plasmid>
    </source>
</reference>
<dbReference type="RefSeq" id="WP_349282995.1">
    <property type="nucleotide sequence ID" value="NZ_CBCSCU010000036.1"/>
</dbReference>
<evidence type="ECO:0008006" key="2">
    <source>
        <dbReference type="Google" id="ProtNLM"/>
    </source>
</evidence>
<dbReference type="SUPFAM" id="SSF46689">
    <property type="entry name" value="Homeodomain-like"/>
    <property type="match status" value="1"/>
</dbReference>
<geneLocation type="plasmid" evidence="1">
    <name>p3</name>
</geneLocation>
<gene>
    <name evidence="1" type="ORF">ABLV49_24040</name>
</gene>
<dbReference type="InterPro" id="IPR009057">
    <property type="entry name" value="Homeodomain-like_sf"/>
</dbReference>
<protein>
    <recommendedName>
        <fullName evidence="2">Transposase</fullName>
    </recommendedName>
</protein>